<keyword evidence="4 6" id="KW-1133">Transmembrane helix</keyword>
<dbReference type="PANTHER" id="PTHR33885:SF3">
    <property type="entry name" value="PHAGE SHOCK PROTEIN C"/>
    <property type="match status" value="1"/>
</dbReference>
<dbReference type="AlphaFoldDB" id="A0A9D9EBZ9"/>
<evidence type="ECO:0000256" key="3">
    <source>
        <dbReference type="ARBA" id="ARBA00022692"/>
    </source>
</evidence>
<evidence type="ECO:0000256" key="2">
    <source>
        <dbReference type="ARBA" id="ARBA00022475"/>
    </source>
</evidence>
<dbReference type="PANTHER" id="PTHR33885">
    <property type="entry name" value="PHAGE SHOCK PROTEIN C"/>
    <property type="match status" value="1"/>
</dbReference>
<evidence type="ECO:0000256" key="5">
    <source>
        <dbReference type="ARBA" id="ARBA00023136"/>
    </source>
</evidence>
<keyword evidence="2" id="KW-1003">Cell membrane</keyword>
<keyword evidence="5 6" id="KW-0472">Membrane</keyword>
<evidence type="ECO:0000259" key="7">
    <source>
        <dbReference type="Pfam" id="PF04024"/>
    </source>
</evidence>
<evidence type="ECO:0000256" key="4">
    <source>
        <dbReference type="ARBA" id="ARBA00022989"/>
    </source>
</evidence>
<evidence type="ECO:0000256" key="6">
    <source>
        <dbReference type="SAM" id="Phobius"/>
    </source>
</evidence>
<accession>A0A9D9EBZ9</accession>
<comment type="subcellular location">
    <subcellularLocation>
        <location evidence="1">Cell membrane</location>
        <topology evidence="1">Single-pass membrane protein</topology>
    </subcellularLocation>
</comment>
<evidence type="ECO:0000313" key="8">
    <source>
        <dbReference type="EMBL" id="MBO8444472.1"/>
    </source>
</evidence>
<dbReference type="Proteomes" id="UP000823619">
    <property type="component" value="Unassembled WGS sequence"/>
</dbReference>
<sequence>MKKTMNVAIGGRSFILEEDAYNALNSYLDSYRAGLEGSGNGAPEVMDEIEMRIADLFRERMGGREVVDLATVRGVIAQLGMPDWKAEGLGGNFSQDTGKSRQDTGHDAAGKTVKKFYRDLEGNMLGGVCSGMAVYFNIDVVIVRIIFVIALLLGSAGFWVYLVICIIAPAARTATEKCELRGIPPTEENLRMFSGKKARK</sequence>
<dbReference type="InterPro" id="IPR052027">
    <property type="entry name" value="PspC"/>
</dbReference>
<reference evidence="8" key="2">
    <citation type="journal article" date="2021" name="PeerJ">
        <title>Extensive microbial diversity within the chicken gut microbiome revealed by metagenomics and culture.</title>
        <authorList>
            <person name="Gilroy R."/>
            <person name="Ravi A."/>
            <person name="Getino M."/>
            <person name="Pursley I."/>
            <person name="Horton D.L."/>
            <person name="Alikhan N.F."/>
            <person name="Baker D."/>
            <person name="Gharbi K."/>
            <person name="Hall N."/>
            <person name="Watson M."/>
            <person name="Adriaenssens E.M."/>
            <person name="Foster-Nyarko E."/>
            <person name="Jarju S."/>
            <person name="Secka A."/>
            <person name="Antonio M."/>
            <person name="Oren A."/>
            <person name="Chaudhuri R.R."/>
            <person name="La Ragione R."/>
            <person name="Hildebrand F."/>
            <person name="Pallen M.J."/>
        </authorList>
    </citation>
    <scope>NUCLEOTIDE SEQUENCE</scope>
    <source>
        <strain evidence="8">D5-748</strain>
    </source>
</reference>
<feature type="transmembrane region" description="Helical" evidence="6">
    <location>
        <begin position="144"/>
        <end position="171"/>
    </location>
</feature>
<protein>
    <submittedName>
        <fullName evidence="8">PspC domain-containing protein</fullName>
    </submittedName>
</protein>
<comment type="caution">
    <text evidence="8">The sequence shown here is derived from an EMBL/GenBank/DDBJ whole genome shotgun (WGS) entry which is preliminary data.</text>
</comment>
<evidence type="ECO:0000256" key="1">
    <source>
        <dbReference type="ARBA" id="ARBA00004162"/>
    </source>
</evidence>
<dbReference type="InterPro" id="IPR007168">
    <property type="entry name" value="Phageshock_PspC_N"/>
</dbReference>
<dbReference type="Pfam" id="PF04024">
    <property type="entry name" value="PspC"/>
    <property type="match status" value="1"/>
</dbReference>
<name>A0A9D9EBZ9_9BACT</name>
<dbReference type="GO" id="GO:0005886">
    <property type="term" value="C:plasma membrane"/>
    <property type="evidence" value="ECO:0007669"/>
    <property type="project" value="UniProtKB-SubCell"/>
</dbReference>
<gene>
    <name evidence="8" type="ORF">IAC23_02090</name>
</gene>
<keyword evidence="3 6" id="KW-0812">Transmembrane</keyword>
<organism evidence="8 9">
    <name type="scientific">Candidatus Cryptobacteroides merdavium</name>
    <dbReference type="NCBI Taxonomy" id="2840769"/>
    <lineage>
        <taxon>Bacteria</taxon>
        <taxon>Pseudomonadati</taxon>
        <taxon>Bacteroidota</taxon>
        <taxon>Bacteroidia</taxon>
        <taxon>Bacteroidales</taxon>
        <taxon>Candidatus Cryptobacteroides</taxon>
    </lineage>
</organism>
<reference evidence="8" key="1">
    <citation type="submission" date="2020-10" db="EMBL/GenBank/DDBJ databases">
        <authorList>
            <person name="Gilroy R."/>
        </authorList>
    </citation>
    <scope>NUCLEOTIDE SEQUENCE</scope>
    <source>
        <strain evidence="8">D5-748</strain>
    </source>
</reference>
<evidence type="ECO:0000313" key="9">
    <source>
        <dbReference type="Proteomes" id="UP000823619"/>
    </source>
</evidence>
<feature type="domain" description="Phage shock protein PspC N-terminal" evidence="7">
    <location>
        <begin position="114"/>
        <end position="170"/>
    </location>
</feature>
<dbReference type="EMBL" id="JADIMO010000026">
    <property type="protein sequence ID" value="MBO8444472.1"/>
    <property type="molecule type" value="Genomic_DNA"/>
</dbReference>
<feature type="transmembrane region" description="Helical" evidence="6">
    <location>
        <begin position="120"/>
        <end position="138"/>
    </location>
</feature>
<proteinExistence type="predicted"/>